<dbReference type="GO" id="GO:0006357">
    <property type="term" value="P:regulation of transcription by RNA polymerase II"/>
    <property type="evidence" value="ECO:0007669"/>
    <property type="project" value="InterPro"/>
</dbReference>
<evidence type="ECO:0000256" key="3">
    <source>
        <dbReference type="ARBA" id="ARBA00019622"/>
    </source>
</evidence>
<feature type="compositionally biased region" description="Basic and acidic residues" evidence="8">
    <location>
        <begin position="1411"/>
        <end position="1428"/>
    </location>
</feature>
<feature type="domain" description="Mediator complex subunit Med12" evidence="9">
    <location>
        <begin position="111"/>
        <end position="174"/>
    </location>
</feature>
<evidence type="ECO:0000256" key="7">
    <source>
        <dbReference type="ARBA" id="ARBA00032010"/>
    </source>
</evidence>
<keyword evidence="4" id="KW-0805">Transcription regulation</keyword>
<evidence type="ECO:0000313" key="11">
    <source>
        <dbReference type="Proteomes" id="UP000054270"/>
    </source>
</evidence>
<dbReference type="GO" id="GO:0016592">
    <property type="term" value="C:mediator complex"/>
    <property type="evidence" value="ECO:0007669"/>
    <property type="project" value="InterPro"/>
</dbReference>
<feature type="compositionally biased region" description="Polar residues" evidence="8">
    <location>
        <begin position="1548"/>
        <end position="1559"/>
    </location>
</feature>
<reference evidence="11" key="1">
    <citation type="submission" date="2014-04" db="EMBL/GenBank/DDBJ databases">
        <title>Evolutionary Origins and Diversification of the Mycorrhizal Mutualists.</title>
        <authorList>
            <consortium name="DOE Joint Genome Institute"/>
            <consortium name="Mycorrhizal Genomics Consortium"/>
            <person name="Kohler A."/>
            <person name="Kuo A."/>
            <person name="Nagy L.G."/>
            <person name="Floudas D."/>
            <person name="Copeland A."/>
            <person name="Barry K.W."/>
            <person name="Cichocki N."/>
            <person name="Veneault-Fourrey C."/>
            <person name="LaButti K."/>
            <person name="Lindquist E.A."/>
            <person name="Lipzen A."/>
            <person name="Lundell T."/>
            <person name="Morin E."/>
            <person name="Murat C."/>
            <person name="Riley R."/>
            <person name="Ohm R."/>
            <person name="Sun H."/>
            <person name="Tunlid A."/>
            <person name="Henrissat B."/>
            <person name="Grigoriev I.V."/>
            <person name="Hibbett D.S."/>
            <person name="Martin F."/>
        </authorList>
    </citation>
    <scope>NUCLEOTIDE SEQUENCE [LARGE SCALE GENOMIC DNA]</scope>
    <source>
        <strain evidence="11">FD-334 SS-4</strain>
    </source>
</reference>
<organism evidence="10 11">
    <name type="scientific">Hypholoma sublateritium (strain FD-334 SS-4)</name>
    <dbReference type="NCBI Taxonomy" id="945553"/>
    <lineage>
        <taxon>Eukaryota</taxon>
        <taxon>Fungi</taxon>
        <taxon>Dikarya</taxon>
        <taxon>Basidiomycota</taxon>
        <taxon>Agaricomycotina</taxon>
        <taxon>Agaricomycetes</taxon>
        <taxon>Agaricomycetidae</taxon>
        <taxon>Agaricales</taxon>
        <taxon>Agaricineae</taxon>
        <taxon>Strophariaceae</taxon>
        <taxon>Hypholoma</taxon>
    </lineage>
</organism>
<evidence type="ECO:0000256" key="4">
    <source>
        <dbReference type="ARBA" id="ARBA00023015"/>
    </source>
</evidence>
<protein>
    <recommendedName>
        <fullName evidence="3">Mediator of RNA polymerase II transcription subunit 12</fullName>
    </recommendedName>
    <alternativeName>
        <fullName evidence="7">Mediator complex subunit 12</fullName>
    </alternativeName>
</protein>
<accession>A0A0D2MUS6</accession>
<dbReference type="EMBL" id="KN817523">
    <property type="protein sequence ID" value="KJA27718.1"/>
    <property type="molecule type" value="Genomic_DNA"/>
</dbReference>
<feature type="compositionally biased region" description="Low complexity" evidence="8">
    <location>
        <begin position="1531"/>
        <end position="1542"/>
    </location>
</feature>
<dbReference type="STRING" id="945553.A0A0D2MUS6"/>
<evidence type="ECO:0000256" key="6">
    <source>
        <dbReference type="ARBA" id="ARBA00023242"/>
    </source>
</evidence>
<sequence length="1628" mass="182603">MREKKDGQQASDLPVYESHPPGWLPKIHGSADLGYAGFHPPRPGQDEDALSEPNVKNGYILAQAVSVETFSVQALINESLNMPESLTKLEQLMNEVFLHRADRMPAIPPSTFKIPTRVTLNDAKRQAWFADLANPEVPLHRFGRSVPHGAKGHDLLDLLHTNNVAIPRAVWFLRVFGANETAGLRNKPTFVPTQYSIDWANVVTGYMKKQLSDIALPSAPRPGLNIKQTFKRVLADADSREKWMSRFTYCLRLLRTFYTEDLVDHRTFLTWLVQQMSTCNLAQAGFLTRLTDEYANDILTNRALARPLAEACLAKLFEICTTPAHEFLKDTEDILKVLIQRICLALPDAFVSPKMWSVYSQLLDGVISANDMNFPAHHCMDQNSRDLRRSLSDNLLDVKRKNEAMLFRGPIAQVSARLGAAVVDVKLLNSISGNTDMSAIPFFPANTNDASFKEKLDMLLTWSVTSLQYGDHRPFAAVTLIRLWRDRAHDRASRRGVATPSEFLQDQLFDWLDVSEVAGEAANIRDVALLYGKLVKHEVFSYASYIQRLIARGEIGLSYTEGSQSRHQLFLSWIPLFNATSSLTNQRKVILHGPRARETPEDAIEREIRKEIRVVLPDLFEGTSASPWISTKSLFEQCQTLINATRFEQVRTFRQWLLPVFKKRLSRAEGNFPSLFTPYLVAVELMSLTKCFHSMLDLTLAMLEQCTDAESTSSLLGTFDRYLTIWNCMDVMRTIVKSLDDLHQVLKHRGAQSRPLLTLLMKFDNGRYLGEASRSRICSDITAFTLALRPILDRPEIVPEVLPEILLLVGDPEDNAPSILANSLWIKYRASPDWAWRVWDNTVASLRQIPSIAPGSEARRTHALRYGAFLWRVDQHLPNGLDCDVLQWFLGPGKNEVMALNADAWDILKTVLLFLVVHGSLSITTILQGLVYPAWKLGTTEGTGQSSLSETYLSAANKLTSLLLLQDDDSNNTIPPFDLAEVQAIRTRRQAAYDEPHFALLVGSIPMLISLENNGELNEILRAEFTTLRCRICQDSGFRQGAYRNLDVVRETFENSPYLIDQDPTSENLSQKAITGLRMILGDSTDEANIYDWPEVTCILSPWKIAATTIQMQLQVKKLGRTLSHESTAVSAAANLNKLTSMLFHHTRTAEEAYYVGEMARGADSAVAARFLNNGFQYMANYLSGLQSSIDSSSNECIQRVGELLRVLIHVSQPFRNSPADFLTAESGVLEAFICAIDGGFRKMEIHLQNGTLASASTDNFILLSRLLQFALSFKHSWTPKAKDTCVSLSSLLFHFALQSATEDNLSMTAYPIFIDTLFVLYDELPNDSKSITFDPYRYYPNVSVDAIPLDMPPEYHQQILSLLVPSTSPSVVTNLQNTTHDAEGNLVFGSAVVNKPWEWIENLGEPTVTDPKEDERSREERAREHPHLKYLVKNSSSISLENFGTRHTSEGRKQSMQDDAAGQLEGCLRFFEDSVSENIYIRDWRETRWGAEPSPALPGRIRGDFDPEAAHAPELSKTQMQRASPTLSIISHSSTQGTSSSLRQQHHQSPNSRHSGSTYEVIDVDSLPGTSSSVRGKESMKRKVGTISDDDEVEIIEGPVNIRSTHVAKKPKAAKAPTSTRGKARKK</sequence>
<evidence type="ECO:0000256" key="2">
    <source>
        <dbReference type="ARBA" id="ARBA00010289"/>
    </source>
</evidence>
<dbReference type="InterPro" id="IPR019035">
    <property type="entry name" value="Mediator_Med12"/>
</dbReference>
<proteinExistence type="inferred from homology"/>
<keyword evidence="11" id="KW-1185">Reference proteome</keyword>
<evidence type="ECO:0000259" key="9">
    <source>
        <dbReference type="SMART" id="SM01281"/>
    </source>
</evidence>
<feature type="region of interest" description="Disordered" evidence="8">
    <location>
        <begin position="1"/>
        <end position="21"/>
    </location>
</feature>
<dbReference type="Pfam" id="PF09497">
    <property type="entry name" value="Med12"/>
    <property type="match status" value="1"/>
</dbReference>
<feature type="region of interest" description="Disordered" evidence="8">
    <location>
        <begin position="1405"/>
        <end position="1429"/>
    </location>
</feature>
<dbReference type="Proteomes" id="UP000054270">
    <property type="component" value="Unassembled WGS sequence"/>
</dbReference>
<dbReference type="SMART" id="SM01281">
    <property type="entry name" value="Med12"/>
    <property type="match status" value="1"/>
</dbReference>
<dbReference type="PANTHER" id="PTHR46567">
    <property type="entry name" value="MEDIATOR OF RNA POLYMERASE II TRANSCRIPTION SUBUNIT 12"/>
    <property type="match status" value="1"/>
</dbReference>
<feature type="region of interest" description="Disordered" evidence="8">
    <location>
        <begin position="1531"/>
        <end position="1587"/>
    </location>
</feature>
<evidence type="ECO:0000256" key="5">
    <source>
        <dbReference type="ARBA" id="ARBA00023163"/>
    </source>
</evidence>
<gene>
    <name evidence="10" type="ORF">HYPSUDRAFT_74691</name>
</gene>
<dbReference type="OrthoDB" id="20828at2759"/>
<evidence type="ECO:0000256" key="1">
    <source>
        <dbReference type="ARBA" id="ARBA00004123"/>
    </source>
</evidence>
<evidence type="ECO:0000256" key="8">
    <source>
        <dbReference type="SAM" id="MobiDB-lite"/>
    </source>
</evidence>
<dbReference type="PANTHER" id="PTHR46567:SF1">
    <property type="entry name" value="MEDIATOR OF RNA POLYMERASE II TRANSCRIPTION SUBUNIT 12"/>
    <property type="match status" value="1"/>
</dbReference>
<dbReference type="GO" id="GO:0003712">
    <property type="term" value="F:transcription coregulator activity"/>
    <property type="evidence" value="ECO:0007669"/>
    <property type="project" value="InterPro"/>
</dbReference>
<keyword evidence="6" id="KW-0539">Nucleus</keyword>
<comment type="similarity">
    <text evidence="2">Belongs to the Mediator complex subunit 12 family.</text>
</comment>
<keyword evidence="5" id="KW-0804">Transcription</keyword>
<dbReference type="OMA" id="RPWEWTE"/>
<name>A0A0D2MUS6_HYPSF</name>
<comment type="subcellular location">
    <subcellularLocation>
        <location evidence="1">Nucleus</location>
    </subcellularLocation>
</comment>
<feature type="region of interest" description="Disordered" evidence="8">
    <location>
        <begin position="1604"/>
        <end position="1628"/>
    </location>
</feature>
<evidence type="ECO:0000313" key="10">
    <source>
        <dbReference type="EMBL" id="KJA27718.1"/>
    </source>
</evidence>